<evidence type="ECO:0000313" key="2">
    <source>
        <dbReference type="Proteomes" id="UP000016934"/>
    </source>
</evidence>
<dbReference type="HOGENOM" id="CLU_1959382_0_0_1"/>
<dbReference type="OrthoDB" id="3715627at2759"/>
<dbReference type="Proteomes" id="UP000016934">
    <property type="component" value="Unassembled WGS sequence"/>
</dbReference>
<evidence type="ECO:0000313" key="1">
    <source>
        <dbReference type="EMBL" id="EMD68833.1"/>
    </source>
</evidence>
<proteinExistence type="predicted"/>
<organism evidence="1 2">
    <name type="scientific">Cochliobolus sativus (strain ND90Pr / ATCC 201652)</name>
    <name type="common">Common root rot and spot blotch fungus</name>
    <name type="synonym">Bipolaris sorokiniana</name>
    <dbReference type="NCBI Taxonomy" id="665912"/>
    <lineage>
        <taxon>Eukaryota</taxon>
        <taxon>Fungi</taxon>
        <taxon>Dikarya</taxon>
        <taxon>Ascomycota</taxon>
        <taxon>Pezizomycotina</taxon>
        <taxon>Dothideomycetes</taxon>
        <taxon>Pleosporomycetidae</taxon>
        <taxon>Pleosporales</taxon>
        <taxon>Pleosporineae</taxon>
        <taxon>Pleosporaceae</taxon>
        <taxon>Bipolaris</taxon>
    </lineage>
</organism>
<dbReference type="RefSeq" id="XP_007695603.1">
    <property type="nucleotide sequence ID" value="XM_007697413.1"/>
</dbReference>
<accession>M2SNS0</accession>
<name>M2SNS0_COCSN</name>
<reference evidence="2" key="2">
    <citation type="journal article" date="2013" name="PLoS Genet.">
        <title>Comparative genome structure, secondary metabolite, and effector coding capacity across Cochliobolus pathogens.</title>
        <authorList>
            <person name="Condon B.J."/>
            <person name="Leng Y."/>
            <person name="Wu D."/>
            <person name="Bushley K.E."/>
            <person name="Ohm R.A."/>
            <person name="Otillar R."/>
            <person name="Martin J."/>
            <person name="Schackwitz W."/>
            <person name="Grimwood J."/>
            <person name="MohdZainudin N."/>
            <person name="Xue C."/>
            <person name="Wang R."/>
            <person name="Manning V.A."/>
            <person name="Dhillon B."/>
            <person name="Tu Z.J."/>
            <person name="Steffenson B.J."/>
            <person name="Salamov A."/>
            <person name="Sun H."/>
            <person name="Lowry S."/>
            <person name="LaButti K."/>
            <person name="Han J."/>
            <person name="Copeland A."/>
            <person name="Lindquist E."/>
            <person name="Barry K."/>
            <person name="Schmutz J."/>
            <person name="Baker S.E."/>
            <person name="Ciuffetti L.M."/>
            <person name="Grigoriev I.V."/>
            <person name="Zhong S."/>
            <person name="Turgeon B.G."/>
        </authorList>
    </citation>
    <scope>NUCLEOTIDE SEQUENCE [LARGE SCALE GENOMIC DNA]</scope>
    <source>
        <strain evidence="2">ND90Pr / ATCC 201652</strain>
    </source>
</reference>
<gene>
    <name evidence="1" type="ORF">COCSADRAFT_33693</name>
</gene>
<sequence length="128" mass="13976">MPSRIPKSITTSTPSTLHQATLELPPQTNLPGLLEPPSSPSPFLLLSLSPIPKKSKKMCTTVTLKHTTCTHILTVRRTCARHPLCELTTQVHRERGGECWECDPGQAPPEALFAARKKECNGGRGKTV</sequence>
<keyword evidence="2" id="KW-1185">Reference proteome</keyword>
<dbReference type="eggNOG" id="ENOG502T4CV">
    <property type="taxonomic scope" value="Eukaryota"/>
</dbReference>
<protein>
    <submittedName>
        <fullName evidence="1">Uncharacterized protein</fullName>
    </submittedName>
</protein>
<dbReference type="GeneID" id="19137265"/>
<dbReference type="KEGG" id="bsc:COCSADRAFT_33693"/>
<reference evidence="1 2" key="1">
    <citation type="journal article" date="2012" name="PLoS Pathog.">
        <title>Diverse lifestyles and strategies of plant pathogenesis encoded in the genomes of eighteen Dothideomycetes fungi.</title>
        <authorList>
            <person name="Ohm R.A."/>
            <person name="Feau N."/>
            <person name="Henrissat B."/>
            <person name="Schoch C.L."/>
            <person name="Horwitz B.A."/>
            <person name="Barry K.W."/>
            <person name="Condon B.J."/>
            <person name="Copeland A.C."/>
            <person name="Dhillon B."/>
            <person name="Glaser F."/>
            <person name="Hesse C.N."/>
            <person name="Kosti I."/>
            <person name="LaButti K."/>
            <person name="Lindquist E.A."/>
            <person name="Lucas S."/>
            <person name="Salamov A.A."/>
            <person name="Bradshaw R.E."/>
            <person name="Ciuffetti L."/>
            <person name="Hamelin R.C."/>
            <person name="Kema G.H.J."/>
            <person name="Lawrence C."/>
            <person name="Scott J.A."/>
            <person name="Spatafora J.W."/>
            <person name="Turgeon B.G."/>
            <person name="de Wit P.J.G.M."/>
            <person name="Zhong S."/>
            <person name="Goodwin S.B."/>
            <person name="Grigoriev I.V."/>
        </authorList>
    </citation>
    <scope>NUCLEOTIDE SEQUENCE [LARGE SCALE GENOMIC DNA]</scope>
    <source>
        <strain evidence="2">ND90Pr / ATCC 201652</strain>
    </source>
</reference>
<dbReference type="EMBL" id="KB445638">
    <property type="protein sequence ID" value="EMD68833.1"/>
    <property type="molecule type" value="Genomic_DNA"/>
</dbReference>
<dbReference type="AlphaFoldDB" id="M2SNS0"/>